<evidence type="ECO:0000256" key="7">
    <source>
        <dbReference type="ARBA" id="ARBA00023136"/>
    </source>
</evidence>
<comment type="caution">
    <text evidence="8">Lacks conserved residue(s) required for the propagation of feature annotation.</text>
</comment>
<feature type="transmembrane region" description="Helical" evidence="8">
    <location>
        <begin position="40"/>
        <end position="62"/>
    </location>
</feature>
<evidence type="ECO:0000313" key="11">
    <source>
        <dbReference type="Proteomes" id="UP000541444"/>
    </source>
</evidence>
<dbReference type="InterPro" id="IPR006459">
    <property type="entry name" value="CASP/CASPL"/>
</dbReference>
<evidence type="ECO:0000256" key="1">
    <source>
        <dbReference type="ARBA" id="ARBA00004651"/>
    </source>
</evidence>
<proteinExistence type="inferred from homology"/>
<evidence type="ECO:0000313" key="10">
    <source>
        <dbReference type="EMBL" id="KAF6166403.1"/>
    </source>
</evidence>
<protein>
    <recommendedName>
        <fullName evidence="8">CASP-like protein</fullName>
    </recommendedName>
</protein>
<feature type="transmembrane region" description="Helical" evidence="8">
    <location>
        <begin position="83"/>
        <end position="104"/>
    </location>
</feature>
<dbReference type="Proteomes" id="UP000541444">
    <property type="component" value="Unassembled WGS sequence"/>
</dbReference>
<keyword evidence="7 8" id="KW-0472">Membrane</keyword>
<name>A0A7J7NH58_9MAGN</name>
<comment type="similarity">
    <text evidence="2 8">Belongs to the Casparian strip membrane proteins (CASP) family.</text>
</comment>
<comment type="caution">
    <text evidence="10">The sequence shown here is derived from an EMBL/GenBank/DDBJ whole genome shotgun (WGS) entry which is preliminary data.</text>
</comment>
<evidence type="ECO:0000259" key="9">
    <source>
        <dbReference type="Pfam" id="PF04535"/>
    </source>
</evidence>
<gene>
    <name evidence="10" type="ORF">GIB67_034954</name>
</gene>
<evidence type="ECO:0000256" key="3">
    <source>
        <dbReference type="ARBA" id="ARBA00011489"/>
    </source>
</evidence>
<keyword evidence="11" id="KW-1185">Reference proteome</keyword>
<evidence type="ECO:0000256" key="8">
    <source>
        <dbReference type="RuleBase" id="RU361233"/>
    </source>
</evidence>
<dbReference type="PANTHER" id="PTHR36488:SF8">
    <property type="entry name" value="CASP-LIKE PROTEIN 1U1"/>
    <property type="match status" value="1"/>
</dbReference>
<keyword evidence="5 8" id="KW-0812">Transmembrane</keyword>
<evidence type="ECO:0000256" key="5">
    <source>
        <dbReference type="ARBA" id="ARBA00022692"/>
    </source>
</evidence>
<evidence type="ECO:0000256" key="6">
    <source>
        <dbReference type="ARBA" id="ARBA00022989"/>
    </source>
</evidence>
<keyword evidence="6 8" id="KW-1133">Transmembrane helix</keyword>
<dbReference type="PANTHER" id="PTHR36488">
    <property type="entry name" value="CASP-LIKE PROTEIN 1U1"/>
    <property type="match status" value="1"/>
</dbReference>
<evidence type="ECO:0000256" key="2">
    <source>
        <dbReference type="ARBA" id="ARBA00007651"/>
    </source>
</evidence>
<comment type="subunit">
    <text evidence="3 8">Homodimer and heterodimers.</text>
</comment>
<dbReference type="OrthoDB" id="1898688at2759"/>
<accession>A0A7J7NH58</accession>
<dbReference type="InterPro" id="IPR006702">
    <property type="entry name" value="CASP_dom"/>
</dbReference>
<dbReference type="NCBIfam" id="TIGR01569">
    <property type="entry name" value="A_tha_TIGR01569"/>
    <property type="match status" value="1"/>
</dbReference>
<dbReference type="InterPro" id="IPR044173">
    <property type="entry name" value="CASPL"/>
</dbReference>
<dbReference type="GO" id="GO:0005886">
    <property type="term" value="C:plasma membrane"/>
    <property type="evidence" value="ECO:0007669"/>
    <property type="project" value="UniProtKB-SubCell"/>
</dbReference>
<keyword evidence="4 8" id="KW-1003">Cell membrane</keyword>
<dbReference type="EMBL" id="JACGCM010000792">
    <property type="protein sequence ID" value="KAF6166403.1"/>
    <property type="molecule type" value="Genomic_DNA"/>
</dbReference>
<evidence type="ECO:0000256" key="4">
    <source>
        <dbReference type="ARBA" id="ARBA00022475"/>
    </source>
</evidence>
<dbReference type="AlphaFoldDB" id="A0A7J7NH58"/>
<sequence length="122" mass="12963">MATNLIALACTYATLSLVLLIVNRAISRGLELTLMVLDLVMVALLLSGNGAVGAVGLIGYNGNSHAQWKKVCNVFDSFCRKGAASIAVSMIGSMVFMMLIVLAMQAPQQICLGLLWVCMLRA</sequence>
<comment type="subcellular location">
    <subcellularLocation>
        <location evidence="1 8">Cell membrane</location>
        <topology evidence="1 8">Multi-pass membrane protein</topology>
    </subcellularLocation>
</comment>
<dbReference type="Pfam" id="PF04535">
    <property type="entry name" value="CASP_dom"/>
    <property type="match status" value="1"/>
</dbReference>
<reference evidence="10 11" key="1">
    <citation type="journal article" date="2020" name="IScience">
        <title>Genome Sequencing of the Endangered Kingdonia uniflora (Circaeasteraceae, Ranunculales) Reveals Potential Mechanisms of Evolutionary Specialization.</title>
        <authorList>
            <person name="Sun Y."/>
            <person name="Deng T."/>
            <person name="Zhang A."/>
            <person name="Moore M.J."/>
            <person name="Landis J.B."/>
            <person name="Lin N."/>
            <person name="Zhang H."/>
            <person name="Zhang X."/>
            <person name="Huang J."/>
            <person name="Zhang X."/>
            <person name="Sun H."/>
            <person name="Wang H."/>
        </authorList>
    </citation>
    <scope>NUCLEOTIDE SEQUENCE [LARGE SCALE GENOMIC DNA]</scope>
    <source>
        <strain evidence="10">TB1705</strain>
        <tissue evidence="10">Leaf</tissue>
    </source>
</reference>
<feature type="domain" description="Casparian strip membrane protein" evidence="9">
    <location>
        <begin position="7"/>
        <end position="94"/>
    </location>
</feature>
<organism evidence="10 11">
    <name type="scientific">Kingdonia uniflora</name>
    <dbReference type="NCBI Taxonomy" id="39325"/>
    <lineage>
        <taxon>Eukaryota</taxon>
        <taxon>Viridiplantae</taxon>
        <taxon>Streptophyta</taxon>
        <taxon>Embryophyta</taxon>
        <taxon>Tracheophyta</taxon>
        <taxon>Spermatophyta</taxon>
        <taxon>Magnoliopsida</taxon>
        <taxon>Ranunculales</taxon>
        <taxon>Circaeasteraceae</taxon>
        <taxon>Kingdonia</taxon>
    </lineage>
</organism>